<dbReference type="EMBL" id="JADOTY010000001">
    <property type="protein sequence ID" value="MBG6105814.1"/>
    <property type="molecule type" value="Genomic_DNA"/>
</dbReference>
<organism evidence="3 4">
    <name type="scientific">Micromonospora vinacea</name>
    <dbReference type="NCBI Taxonomy" id="709878"/>
    <lineage>
        <taxon>Bacteria</taxon>
        <taxon>Bacillati</taxon>
        <taxon>Actinomycetota</taxon>
        <taxon>Actinomycetes</taxon>
        <taxon>Micromonosporales</taxon>
        <taxon>Micromonosporaceae</taxon>
        <taxon>Micromonospora</taxon>
    </lineage>
</organism>
<keyword evidence="4" id="KW-1185">Reference proteome</keyword>
<dbReference type="Gene3D" id="3.30.450.180">
    <property type="match status" value="1"/>
</dbReference>
<evidence type="ECO:0000259" key="2">
    <source>
        <dbReference type="Pfam" id="PF17765"/>
    </source>
</evidence>
<evidence type="ECO:0000313" key="4">
    <source>
        <dbReference type="Proteomes" id="UP000631791"/>
    </source>
</evidence>
<dbReference type="InterPro" id="IPR041413">
    <property type="entry name" value="MLTR_LBD"/>
</dbReference>
<sequence>MPVAVSTAPRAASTPAGGTKQFHHHVVGELTLAYESLDLRAESDLTLTIYAVEQALPTAQALALLASWAATAVDSDKSVQPQ</sequence>
<proteinExistence type="predicted"/>
<protein>
    <recommendedName>
        <fullName evidence="2">MmyB-like transcription regulator ligand binding domain-containing protein</fullName>
    </recommendedName>
</protein>
<feature type="region of interest" description="Disordered" evidence="1">
    <location>
        <begin position="1"/>
        <end position="21"/>
    </location>
</feature>
<dbReference type="Proteomes" id="UP000631791">
    <property type="component" value="Unassembled WGS sequence"/>
</dbReference>
<dbReference type="RefSeq" id="WP_231392733.1">
    <property type="nucleotide sequence ID" value="NZ_JADOTY010000001.1"/>
</dbReference>
<name>A0ABS0KAZ4_9ACTN</name>
<reference evidence="3 4" key="1">
    <citation type="submission" date="2020-11" db="EMBL/GenBank/DDBJ databases">
        <title>Sequencing the genomes of 1000 actinobacteria strains.</title>
        <authorList>
            <person name="Klenk H.-P."/>
        </authorList>
    </citation>
    <scope>NUCLEOTIDE SEQUENCE [LARGE SCALE GENOMIC DNA]</scope>
    <source>
        <strain evidence="3 4">DSM 101695</strain>
    </source>
</reference>
<evidence type="ECO:0000256" key="1">
    <source>
        <dbReference type="SAM" id="MobiDB-lite"/>
    </source>
</evidence>
<gene>
    <name evidence="3" type="ORF">IW249_006228</name>
</gene>
<comment type="caution">
    <text evidence="3">The sequence shown here is derived from an EMBL/GenBank/DDBJ whole genome shotgun (WGS) entry which is preliminary data.</text>
</comment>
<feature type="domain" description="MmyB-like transcription regulator ligand binding" evidence="2">
    <location>
        <begin position="11"/>
        <end position="65"/>
    </location>
</feature>
<evidence type="ECO:0000313" key="3">
    <source>
        <dbReference type="EMBL" id="MBG6105814.1"/>
    </source>
</evidence>
<accession>A0ABS0KAZ4</accession>
<dbReference type="Pfam" id="PF17765">
    <property type="entry name" value="MLTR_LBD"/>
    <property type="match status" value="1"/>
</dbReference>